<organism evidence="11 12">
    <name type="scientific">Pantoea latae</name>
    <dbReference type="NCBI Taxonomy" id="1964541"/>
    <lineage>
        <taxon>Bacteria</taxon>
        <taxon>Pseudomonadati</taxon>
        <taxon>Pseudomonadota</taxon>
        <taxon>Gammaproteobacteria</taxon>
        <taxon>Enterobacterales</taxon>
        <taxon>Erwiniaceae</taxon>
        <taxon>Pantoea</taxon>
    </lineage>
</organism>
<evidence type="ECO:0000256" key="9">
    <source>
        <dbReference type="RuleBase" id="RU363032"/>
    </source>
</evidence>
<feature type="transmembrane region" description="Helical" evidence="9">
    <location>
        <begin position="223"/>
        <end position="245"/>
    </location>
</feature>
<proteinExistence type="inferred from homology"/>
<keyword evidence="6 9" id="KW-0812">Transmembrane</keyword>
<feature type="transmembrane region" description="Helical" evidence="9">
    <location>
        <begin position="106"/>
        <end position="122"/>
    </location>
</feature>
<feature type="transmembrane region" description="Helical" evidence="9">
    <location>
        <begin position="191"/>
        <end position="211"/>
    </location>
</feature>
<feature type="transmembrane region" description="Helical" evidence="9">
    <location>
        <begin position="67"/>
        <end position="86"/>
    </location>
</feature>
<dbReference type="Proteomes" id="UP000192769">
    <property type="component" value="Unassembled WGS sequence"/>
</dbReference>
<evidence type="ECO:0000256" key="7">
    <source>
        <dbReference type="ARBA" id="ARBA00022989"/>
    </source>
</evidence>
<accession>A0A1V9DPN2</accession>
<keyword evidence="8 9" id="KW-0472">Membrane</keyword>
<keyword evidence="3 9" id="KW-0813">Transport</keyword>
<feature type="transmembrane region" description="Helical" evidence="9">
    <location>
        <begin position="12"/>
        <end position="28"/>
    </location>
</feature>
<dbReference type="OrthoDB" id="8138334at2"/>
<feature type="transmembrane region" description="Helical" evidence="9">
    <location>
        <begin position="168"/>
        <end position="185"/>
    </location>
</feature>
<dbReference type="PROSITE" id="PS50928">
    <property type="entry name" value="ABC_TM1"/>
    <property type="match status" value="1"/>
</dbReference>
<dbReference type="Gene3D" id="1.10.3720.10">
    <property type="entry name" value="MetI-like"/>
    <property type="match status" value="1"/>
</dbReference>
<dbReference type="InterPro" id="IPR000515">
    <property type="entry name" value="MetI-like"/>
</dbReference>
<evidence type="ECO:0000256" key="5">
    <source>
        <dbReference type="ARBA" id="ARBA00022519"/>
    </source>
</evidence>
<evidence type="ECO:0000256" key="2">
    <source>
        <dbReference type="ARBA" id="ARBA00007069"/>
    </source>
</evidence>
<dbReference type="EMBL" id="MWUE01000004">
    <property type="protein sequence ID" value="OQP35796.1"/>
    <property type="molecule type" value="Genomic_DNA"/>
</dbReference>
<keyword evidence="5" id="KW-0997">Cell inner membrane</keyword>
<dbReference type="RefSeq" id="WP_081135777.1">
    <property type="nucleotide sequence ID" value="NZ_MWUE01000004.1"/>
</dbReference>
<evidence type="ECO:0000256" key="3">
    <source>
        <dbReference type="ARBA" id="ARBA00022448"/>
    </source>
</evidence>
<gene>
    <name evidence="11" type="primary">ssuC</name>
    <name evidence="11" type="ORF">B2J69_02025</name>
</gene>
<evidence type="ECO:0000256" key="6">
    <source>
        <dbReference type="ARBA" id="ARBA00022692"/>
    </source>
</evidence>
<evidence type="ECO:0000259" key="10">
    <source>
        <dbReference type="PROSITE" id="PS50928"/>
    </source>
</evidence>
<dbReference type="PANTHER" id="PTHR30151:SF38">
    <property type="entry name" value="ALIPHATIC SULFONATES TRANSPORT PERMEASE PROTEIN SSUC-RELATED"/>
    <property type="match status" value="1"/>
</dbReference>
<dbReference type="GO" id="GO:0042918">
    <property type="term" value="P:alkanesulfonate transmembrane transport"/>
    <property type="evidence" value="ECO:0007669"/>
    <property type="project" value="UniProtKB-ARBA"/>
</dbReference>
<protein>
    <submittedName>
        <fullName evidence="11">Alkanesulfonate transporter permease subunit</fullName>
    </submittedName>
</protein>
<evidence type="ECO:0000256" key="4">
    <source>
        <dbReference type="ARBA" id="ARBA00022475"/>
    </source>
</evidence>
<evidence type="ECO:0000313" key="12">
    <source>
        <dbReference type="Proteomes" id="UP000192769"/>
    </source>
</evidence>
<keyword evidence="12" id="KW-1185">Reference proteome</keyword>
<evidence type="ECO:0000256" key="8">
    <source>
        <dbReference type="ARBA" id="ARBA00023136"/>
    </source>
</evidence>
<comment type="caution">
    <text evidence="11">The sequence shown here is derived from an EMBL/GenBank/DDBJ whole genome shotgun (WGS) entry which is preliminary data.</text>
</comment>
<name>A0A1V9DPN2_9GAMM</name>
<comment type="subcellular location">
    <subcellularLocation>
        <location evidence="1">Cell inner membrane</location>
        <topology evidence="1">Multi-pass membrane protein</topology>
    </subcellularLocation>
    <subcellularLocation>
        <location evidence="9">Cell membrane</location>
        <topology evidence="9">Multi-pass membrane protein</topology>
    </subcellularLocation>
</comment>
<keyword evidence="4" id="KW-1003">Cell membrane</keyword>
<dbReference type="AlphaFoldDB" id="A0A1V9DPN2"/>
<dbReference type="PANTHER" id="PTHR30151">
    <property type="entry name" value="ALKANE SULFONATE ABC TRANSPORTER-RELATED, MEMBRANE SUBUNIT"/>
    <property type="match status" value="1"/>
</dbReference>
<reference evidence="11 12" key="1">
    <citation type="submission" date="2017-02" db="EMBL/GenBank/DDBJ databases">
        <title>Whole genome shotgun sequence of Pantoea agglomerans strain AS1 isolated from a cycad, Zamia floridana in Central Florida, USA.</title>
        <authorList>
            <person name="Lata P."/>
            <person name="Govindarajan S."/>
            <person name="Qi F."/>
            <person name="Li J.-L."/>
            <person name="Maurya S.K."/>
            <person name="Sahoo M.K."/>
        </authorList>
    </citation>
    <scope>NUCLEOTIDE SEQUENCE [LARGE SCALE GENOMIC DNA]</scope>
    <source>
        <strain evidence="11 12">AS1</strain>
    </source>
</reference>
<dbReference type="NCBIfam" id="NF008470">
    <property type="entry name" value="PRK11365.1"/>
    <property type="match status" value="1"/>
</dbReference>
<keyword evidence="7 9" id="KW-1133">Transmembrane helix</keyword>
<dbReference type="InterPro" id="IPR035906">
    <property type="entry name" value="MetI-like_sf"/>
</dbReference>
<sequence length="263" mass="28929">MAKTSKRIANQLVPWVFPALLVVVWQIASQTGLLSTRILPSPENIVITFWHLAASGELWQHLAISGWRALIGFSIGGSIGLILGLITGTSRLGERLLDTSVQMLRNVPHLALIPLVILWFGIDEAAKIFLVALGTLFPIYLNTYHGIRNIDRGLVEMARSYGLSGWSLFIQVILPGALPSIMVGVRFALGLMWLTLIVAETISANSGIGYLAMNAREFLQTDVVVVAIILYALLGKLADVAALLLERVWLRWHPAYQLKEENA</sequence>
<dbReference type="GO" id="GO:0005886">
    <property type="term" value="C:plasma membrane"/>
    <property type="evidence" value="ECO:0007669"/>
    <property type="project" value="UniProtKB-SubCell"/>
</dbReference>
<evidence type="ECO:0000256" key="1">
    <source>
        <dbReference type="ARBA" id="ARBA00004429"/>
    </source>
</evidence>
<dbReference type="FunFam" id="1.10.3720.10:FF:000003">
    <property type="entry name" value="Aliphatic sulfonate ABC transporter permease"/>
    <property type="match status" value="1"/>
</dbReference>
<comment type="similarity">
    <text evidence="2">Belongs to the binding-protein-dependent transport system permease family. CysTW subfamily.</text>
</comment>
<dbReference type="CDD" id="cd06261">
    <property type="entry name" value="TM_PBP2"/>
    <property type="match status" value="1"/>
</dbReference>
<dbReference type="SUPFAM" id="SSF161098">
    <property type="entry name" value="MetI-like"/>
    <property type="match status" value="1"/>
</dbReference>
<feature type="domain" description="ABC transmembrane type-1" evidence="10">
    <location>
        <begin position="62"/>
        <end position="242"/>
    </location>
</feature>
<dbReference type="Pfam" id="PF00528">
    <property type="entry name" value="BPD_transp_1"/>
    <property type="match status" value="1"/>
</dbReference>
<feature type="transmembrane region" description="Helical" evidence="9">
    <location>
        <begin position="128"/>
        <end position="147"/>
    </location>
</feature>
<evidence type="ECO:0000313" key="11">
    <source>
        <dbReference type="EMBL" id="OQP35796.1"/>
    </source>
</evidence>